<dbReference type="Proteomes" id="UP000001072">
    <property type="component" value="Unassembled WGS sequence"/>
</dbReference>
<reference evidence="3" key="1">
    <citation type="journal article" date="2011" name="Proc. Natl. Acad. Sci. U.S.A.">
        <title>Obligate biotrophy features unraveled by the genomic analysis of rust fungi.</title>
        <authorList>
            <person name="Duplessis S."/>
            <person name="Cuomo C.A."/>
            <person name="Lin Y.-C."/>
            <person name="Aerts A."/>
            <person name="Tisserant E."/>
            <person name="Veneault-Fourrey C."/>
            <person name="Joly D.L."/>
            <person name="Hacquard S."/>
            <person name="Amselem J."/>
            <person name="Cantarel B.L."/>
            <person name="Chiu R."/>
            <person name="Coutinho P.M."/>
            <person name="Feau N."/>
            <person name="Field M."/>
            <person name="Frey P."/>
            <person name="Gelhaye E."/>
            <person name="Goldberg J."/>
            <person name="Grabherr M.G."/>
            <person name="Kodira C.D."/>
            <person name="Kohler A."/>
            <person name="Kuees U."/>
            <person name="Lindquist E.A."/>
            <person name="Lucas S.M."/>
            <person name="Mago R."/>
            <person name="Mauceli E."/>
            <person name="Morin E."/>
            <person name="Murat C."/>
            <person name="Pangilinan J.L."/>
            <person name="Park R."/>
            <person name="Pearson M."/>
            <person name="Quesneville H."/>
            <person name="Rouhier N."/>
            <person name="Sakthikumar S."/>
            <person name="Salamov A.A."/>
            <person name="Schmutz J."/>
            <person name="Selles B."/>
            <person name="Shapiro H."/>
            <person name="Tanguay P."/>
            <person name="Tuskan G.A."/>
            <person name="Henrissat B."/>
            <person name="Van de Peer Y."/>
            <person name="Rouze P."/>
            <person name="Ellis J.G."/>
            <person name="Dodds P.N."/>
            <person name="Schein J.E."/>
            <person name="Zhong S."/>
            <person name="Hamelin R.C."/>
            <person name="Grigoriev I.V."/>
            <person name="Szabo L.J."/>
            <person name="Martin F."/>
        </authorList>
    </citation>
    <scope>NUCLEOTIDE SEQUENCE [LARGE SCALE GENOMIC DNA]</scope>
    <source>
        <strain evidence="3">98AG31 / pathotype 3-4-7</strain>
    </source>
</reference>
<name>F4RAZ6_MELLP</name>
<feature type="compositionally biased region" description="Low complexity" evidence="1">
    <location>
        <begin position="151"/>
        <end position="168"/>
    </location>
</feature>
<dbReference type="EMBL" id="GL883094">
    <property type="protein sequence ID" value="EGG10691.1"/>
    <property type="molecule type" value="Genomic_DNA"/>
</dbReference>
<feature type="compositionally biased region" description="Basic and acidic residues" evidence="1">
    <location>
        <begin position="104"/>
        <end position="123"/>
    </location>
</feature>
<dbReference type="KEGG" id="mlr:MELLADRAFT_51777"/>
<evidence type="ECO:0000313" key="2">
    <source>
        <dbReference type="EMBL" id="EGG10691.1"/>
    </source>
</evidence>
<feature type="compositionally biased region" description="Low complexity" evidence="1">
    <location>
        <begin position="124"/>
        <end position="137"/>
    </location>
</feature>
<dbReference type="InParanoid" id="F4RAZ6"/>
<feature type="compositionally biased region" description="Low complexity" evidence="1">
    <location>
        <begin position="85"/>
        <end position="99"/>
    </location>
</feature>
<dbReference type="RefSeq" id="XP_007406160.1">
    <property type="nucleotide sequence ID" value="XM_007406098.1"/>
</dbReference>
<evidence type="ECO:0000256" key="1">
    <source>
        <dbReference type="SAM" id="MobiDB-lite"/>
    </source>
</evidence>
<proteinExistence type="predicted"/>
<feature type="region of interest" description="Disordered" evidence="1">
    <location>
        <begin position="1"/>
        <end position="225"/>
    </location>
</feature>
<dbReference type="GeneID" id="18928796"/>
<accession>F4RAZ6</accession>
<feature type="compositionally biased region" description="Polar residues" evidence="1">
    <location>
        <begin position="18"/>
        <end position="36"/>
    </location>
</feature>
<feature type="compositionally biased region" description="Basic residues" evidence="1">
    <location>
        <begin position="187"/>
        <end position="201"/>
    </location>
</feature>
<dbReference type="AlphaFoldDB" id="F4RAZ6"/>
<keyword evidence="3" id="KW-1185">Reference proteome</keyword>
<organism evidence="3">
    <name type="scientific">Melampsora larici-populina (strain 98AG31 / pathotype 3-4-7)</name>
    <name type="common">Poplar leaf rust fungus</name>
    <dbReference type="NCBI Taxonomy" id="747676"/>
    <lineage>
        <taxon>Eukaryota</taxon>
        <taxon>Fungi</taxon>
        <taxon>Dikarya</taxon>
        <taxon>Basidiomycota</taxon>
        <taxon>Pucciniomycotina</taxon>
        <taxon>Pucciniomycetes</taxon>
        <taxon>Pucciniales</taxon>
        <taxon>Melampsoraceae</taxon>
        <taxon>Melampsora</taxon>
    </lineage>
</organism>
<feature type="compositionally biased region" description="Polar residues" evidence="1">
    <location>
        <begin position="51"/>
        <end position="61"/>
    </location>
</feature>
<dbReference type="HOGENOM" id="CLU_681649_0_0_1"/>
<sequence length="404" mass="45284">MTITESRAIQANRRAQGLKNQSSSNNNDKPITSSLDGENLPPDAEKDVGDNSDSARGSDNPTGRETDLNPNNSNKNNQDQEYEELNNNNPNQAQQIQIESGDEDQNRIESEGDLKSESKDKSLSGDFQDSSSSSSSSEDSDSEHSYDSNKDNTSSSTDSISSGSPSHSDSSDSSEESSSSSEEEGRRQKKNKKNKLRKSRNTRSISQNLNQKRLQKGKRKLEVEEEEKQIKIEIGSVPTGDLVALQPFWGDQMTDLHSSIPLTVLDQTFARAYREEYSKNHHSSSSKNKSNKGLDALSEYKLTFGEWSECMSLFRRHLAGYYAQKLSAKQLKLHIENVKAIKHMIFYSGKTPMKDIGILMTKYENQAKDKYLQAGKQMEVTQTHAQRADKWNSGTQKLVYISKN</sequence>
<evidence type="ECO:0000313" key="3">
    <source>
        <dbReference type="Proteomes" id="UP000001072"/>
    </source>
</evidence>
<dbReference type="VEuPathDB" id="FungiDB:MELLADRAFT_51777"/>
<protein>
    <submittedName>
        <fullName evidence="2">Uncharacterized protein</fullName>
    </submittedName>
</protein>
<gene>
    <name evidence="2" type="ORF">MELLADRAFT_51777</name>
</gene>